<dbReference type="AlphaFoldDB" id="A0AAV4EZH6"/>
<dbReference type="EMBL" id="BMAT01003963">
    <property type="protein sequence ID" value="GFR65660.1"/>
    <property type="molecule type" value="Genomic_DNA"/>
</dbReference>
<evidence type="ECO:0000256" key="2">
    <source>
        <dbReference type="SAM" id="SignalP"/>
    </source>
</evidence>
<proteinExistence type="predicted"/>
<evidence type="ECO:0000313" key="3">
    <source>
        <dbReference type="EMBL" id="GFR65660.1"/>
    </source>
</evidence>
<feature type="transmembrane region" description="Helical" evidence="1">
    <location>
        <begin position="121"/>
        <end position="148"/>
    </location>
</feature>
<keyword evidence="1" id="KW-1133">Transmembrane helix</keyword>
<dbReference type="Proteomes" id="UP000762676">
    <property type="component" value="Unassembled WGS sequence"/>
</dbReference>
<organism evidence="3 4">
    <name type="scientific">Elysia marginata</name>
    <dbReference type="NCBI Taxonomy" id="1093978"/>
    <lineage>
        <taxon>Eukaryota</taxon>
        <taxon>Metazoa</taxon>
        <taxon>Spiralia</taxon>
        <taxon>Lophotrochozoa</taxon>
        <taxon>Mollusca</taxon>
        <taxon>Gastropoda</taxon>
        <taxon>Heterobranchia</taxon>
        <taxon>Euthyneura</taxon>
        <taxon>Panpulmonata</taxon>
        <taxon>Sacoglossa</taxon>
        <taxon>Placobranchoidea</taxon>
        <taxon>Plakobranchidae</taxon>
        <taxon>Elysia</taxon>
    </lineage>
</organism>
<sequence length="194" mass="20997">MVSVVRCGLVILLYIQAVTGTGIKCVSTPDCGWRAQCVGNVCSCDAGLDLHTNGRDCRNSTCSDSECLQCDAEQACTRCASFVAKSTGECLQKCEGSAEMQGDNFVCTESNDDNGNDDEEILIIAIVGGVAAGAVLCIIVIIIVCIYIRRTRRNINLQSKSYTGRQMDSGNVKKFSVYDNNAFGKQRPHVVRYL</sequence>
<evidence type="ECO:0000256" key="1">
    <source>
        <dbReference type="SAM" id="Phobius"/>
    </source>
</evidence>
<evidence type="ECO:0000313" key="4">
    <source>
        <dbReference type="Proteomes" id="UP000762676"/>
    </source>
</evidence>
<name>A0AAV4EZH6_9GAST</name>
<comment type="caution">
    <text evidence="3">The sequence shown here is derived from an EMBL/GenBank/DDBJ whole genome shotgun (WGS) entry which is preliminary data.</text>
</comment>
<gene>
    <name evidence="3" type="ORF">ElyMa_001952200</name>
</gene>
<keyword evidence="1" id="KW-0812">Transmembrane</keyword>
<keyword evidence="4" id="KW-1185">Reference proteome</keyword>
<reference evidence="3 4" key="1">
    <citation type="journal article" date="2021" name="Elife">
        <title>Chloroplast acquisition without the gene transfer in kleptoplastic sea slugs, Plakobranchus ocellatus.</title>
        <authorList>
            <person name="Maeda T."/>
            <person name="Takahashi S."/>
            <person name="Yoshida T."/>
            <person name="Shimamura S."/>
            <person name="Takaki Y."/>
            <person name="Nagai Y."/>
            <person name="Toyoda A."/>
            <person name="Suzuki Y."/>
            <person name="Arimoto A."/>
            <person name="Ishii H."/>
            <person name="Satoh N."/>
            <person name="Nishiyama T."/>
            <person name="Hasebe M."/>
            <person name="Maruyama T."/>
            <person name="Minagawa J."/>
            <person name="Obokata J."/>
            <person name="Shigenobu S."/>
        </authorList>
    </citation>
    <scope>NUCLEOTIDE SEQUENCE [LARGE SCALE GENOMIC DNA]</scope>
</reference>
<keyword evidence="2" id="KW-0732">Signal</keyword>
<feature type="chain" id="PRO_5043573632" evidence="2">
    <location>
        <begin position="21"/>
        <end position="194"/>
    </location>
</feature>
<protein>
    <submittedName>
        <fullName evidence="3">Uncharacterized protein</fullName>
    </submittedName>
</protein>
<feature type="signal peptide" evidence="2">
    <location>
        <begin position="1"/>
        <end position="20"/>
    </location>
</feature>
<keyword evidence="1" id="KW-0472">Membrane</keyword>
<accession>A0AAV4EZH6</accession>